<evidence type="ECO:0000259" key="1">
    <source>
        <dbReference type="Pfam" id="PF10727"/>
    </source>
</evidence>
<sequence>MMQGRLSVGIIGAGPVGTVLGQALAAAGHFIVGIAATDEKNIERAETLLPDVPVKALPAILEEADLVLLAIPADQIAPTVNGIAQNSMWRSGQLVAHTAGEHGYNILGPATAQGVIPLAIHPAMTFTGTSIDLARIRESYFAVAAPVVALPIAQALVIEMGAEPIVISEDNRKKYFEAVSVANQFSAMVVNQAIGLLEEIGVEDARGVIAPTIRSAVEQALAKGHQPLDPDELLS</sequence>
<dbReference type="PANTHER" id="PTHR40459">
    <property type="entry name" value="CONSERVED HYPOTHETICAL ALANINE AND LEUCINE RICH PROTEIN"/>
    <property type="match status" value="1"/>
</dbReference>
<gene>
    <name evidence="3" type="ORF">UFOPK2001_00676</name>
</gene>
<dbReference type="AlphaFoldDB" id="A0A6J6J920"/>
<reference evidence="3" key="1">
    <citation type="submission" date="2020-05" db="EMBL/GenBank/DDBJ databases">
        <authorList>
            <person name="Chiriac C."/>
            <person name="Salcher M."/>
            <person name="Ghai R."/>
            <person name="Kavagutti S V."/>
        </authorList>
    </citation>
    <scope>NUCLEOTIDE SEQUENCE</scope>
</reference>
<dbReference type="Pfam" id="PF10727">
    <property type="entry name" value="Rossmann-like"/>
    <property type="match status" value="1"/>
</dbReference>
<dbReference type="Pfam" id="PF10728">
    <property type="entry name" value="DUF2520"/>
    <property type="match status" value="1"/>
</dbReference>
<dbReference type="InterPro" id="IPR018931">
    <property type="entry name" value="DUF2520"/>
</dbReference>
<evidence type="ECO:0000259" key="2">
    <source>
        <dbReference type="Pfam" id="PF10728"/>
    </source>
</evidence>
<dbReference type="InterPro" id="IPR036291">
    <property type="entry name" value="NAD(P)-bd_dom_sf"/>
</dbReference>
<accession>A0A6J6J920</accession>
<dbReference type="InterPro" id="IPR019665">
    <property type="entry name" value="OxRdtase/DH_put_Rossmann_dom"/>
</dbReference>
<organism evidence="3">
    <name type="scientific">freshwater metagenome</name>
    <dbReference type="NCBI Taxonomy" id="449393"/>
    <lineage>
        <taxon>unclassified sequences</taxon>
        <taxon>metagenomes</taxon>
        <taxon>ecological metagenomes</taxon>
    </lineage>
</organism>
<dbReference type="EMBL" id="CAEZVN010000054">
    <property type="protein sequence ID" value="CAB4633366.1"/>
    <property type="molecule type" value="Genomic_DNA"/>
</dbReference>
<dbReference type="PANTHER" id="PTHR40459:SF1">
    <property type="entry name" value="CONSERVED HYPOTHETICAL ALANINE AND LEUCINE RICH PROTEIN"/>
    <property type="match status" value="1"/>
</dbReference>
<protein>
    <submittedName>
        <fullName evidence="3">Unannotated protein</fullName>
    </submittedName>
</protein>
<feature type="domain" description="DUF2520" evidence="2">
    <location>
        <begin position="140"/>
        <end position="225"/>
    </location>
</feature>
<dbReference type="SUPFAM" id="SSF51735">
    <property type="entry name" value="NAD(P)-binding Rossmann-fold domains"/>
    <property type="match status" value="1"/>
</dbReference>
<proteinExistence type="predicted"/>
<feature type="domain" description="Putative oxidoreductase/dehydrogenase Rossmann-like" evidence="1">
    <location>
        <begin position="2"/>
        <end position="122"/>
    </location>
</feature>
<evidence type="ECO:0000313" key="3">
    <source>
        <dbReference type="EMBL" id="CAB4633366.1"/>
    </source>
</evidence>
<dbReference type="Gene3D" id="3.40.50.720">
    <property type="entry name" value="NAD(P)-binding Rossmann-like Domain"/>
    <property type="match status" value="1"/>
</dbReference>
<name>A0A6J6J920_9ZZZZ</name>